<comment type="caution">
    <text evidence="1">The sequence shown here is derived from an EMBL/GenBank/DDBJ whole genome shotgun (WGS) entry which is preliminary data.</text>
</comment>
<name>A0A4Q2UFW3_9BACT</name>
<protein>
    <recommendedName>
        <fullName evidence="3">Capsule assembly Wzi family protein</fullName>
    </recommendedName>
</protein>
<gene>
    <name evidence="1" type="ORF">EQG79_20745</name>
</gene>
<dbReference type="InterPro" id="IPR038636">
    <property type="entry name" value="Wzi_sf"/>
</dbReference>
<evidence type="ECO:0000313" key="2">
    <source>
        <dbReference type="Proteomes" id="UP000290407"/>
    </source>
</evidence>
<dbReference type="EMBL" id="SBLB01000006">
    <property type="protein sequence ID" value="RYC68233.1"/>
    <property type="molecule type" value="Genomic_DNA"/>
</dbReference>
<dbReference type="AlphaFoldDB" id="A0A4Q2UFW3"/>
<dbReference type="Gene3D" id="2.40.160.130">
    <property type="entry name" value="Capsule assembly protein Wzi"/>
    <property type="match status" value="1"/>
</dbReference>
<accession>A0A4Q2UFW3</accession>
<sequence length="513" mass="56765">MPAGMASAHGPDSLRLPRTLPTWVPVIPVDSAGKRSTRVSAEAGGFASSSGVTPFWLQTNQFGVVPATAPSGLLRVGMQQTYRQGTSPRKTDWGYGLDIVGQAGSSQCVILAEAYLKARLGVFELFGGRRRQIVGLVESPLSSGSFIWSGNALPLPRVQIGLPDYAPLGFTGNWLAVKGFFAHGWFGDGRYVQRSYLHQKAIFLRLGTDRSRVRLYGAFNHQSQWAGYAPFLEMDPATSFGGQIANSLDAYLNVVVPMKTDALKNLSKFTTYDQNRVGDHRGAAELALDVKAGTWSILAYQQHFYERGRKLLNFRNIEDGLYGLRLLNTRRKAVVQEFIVELFNSGNQGYMQFGQHLGGEHEEYFLNGQYPDSWSYRGRTLGTAFISQARDTNPTLPRPTFEGMTADNQLIQGIHGINNNRVWALYTGIAGNLGARWGYVAKASFSRNYGTLHRPFPAETNQLSTMASLTKSMRWLNGATMLLSVGYDQGKLLANPMQYGGYLGLRKEWKVRS</sequence>
<evidence type="ECO:0008006" key="3">
    <source>
        <dbReference type="Google" id="ProtNLM"/>
    </source>
</evidence>
<evidence type="ECO:0000313" key="1">
    <source>
        <dbReference type="EMBL" id="RYC68233.1"/>
    </source>
</evidence>
<keyword evidence="2" id="KW-1185">Reference proteome</keyword>
<proteinExistence type="predicted"/>
<organism evidence="1 2">
    <name type="scientific">Spirosoma sordidisoli</name>
    <dbReference type="NCBI Taxonomy" id="2502893"/>
    <lineage>
        <taxon>Bacteria</taxon>
        <taxon>Pseudomonadati</taxon>
        <taxon>Bacteroidota</taxon>
        <taxon>Cytophagia</taxon>
        <taxon>Cytophagales</taxon>
        <taxon>Cytophagaceae</taxon>
        <taxon>Spirosoma</taxon>
    </lineage>
</organism>
<dbReference type="Proteomes" id="UP000290407">
    <property type="component" value="Unassembled WGS sequence"/>
</dbReference>
<reference evidence="1 2" key="1">
    <citation type="submission" date="2019-01" db="EMBL/GenBank/DDBJ databases">
        <title>Spirosoma flava sp. nov., a propanil-degrading bacterium isolated from herbicide-contaminated soil.</title>
        <authorList>
            <person name="Zhang L."/>
            <person name="Jiang J.-D."/>
        </authorList>
    </citation>
    <scope>NUCLEOTIDE SEQUENCE [LARGE SCALE GENOMIC DNA]</scope>
    <source>
        <strain evidence="1 2">TY50</strain>
    </source>
</reference>